<dbReference type="Proteomes" id="UP000784294">
    <property type="component" value="Unassembled WGS sequence"/>
</dbReference>
<comment type="caution">
    <text evidence="2">The sequence shown here is derived from an EMBL/GenBank/DDBJ whole genome shotgun (WGS) entry which is preliminary data.</text>
</comment>
<evidence type="ECO:0000313" key="3">
    <source>
        <dbReference type="Proteomes" id="UP000784294"/>
    </source>
</evidence>
<name>A0A3S5AEJ9_9PLAT</name>
<keyword evidence="3" id="KW-1185">Reference proteome</keyword>
<reference evidence="2" key="1">
    <citation type="submission" date="2018-11" db="EMBL/GenBank/DDBJ databases">
        <authorList>
            <consortium name="Pathogen Informatics"/>
        </authorList>
    </citation>
    <scope>NUCLEOTIDE SEQUENCE</scope>
</reference>
<accession>A0A3S5AEJ9</accession>
<proteinExistence type="predicted"/>
<organism evidence="2 3">
    <name type="scientific">Protopolystoma xenopodis</name>
    <dbReference type="NCBI Taxonomy" id="117903"/>
    <lineage>
        <taxon>Eukaryota</taxon>
        <taxon>Metazoa</taxon>
        <taxon>Spiralia</taxon>
        <taxon>Lophotrochozoa</taxon>
        <taxon>Platyhelminthes</taxon>
        <taxon>Monogenea</taxon>
        <taxon>Polyopisthocotylea</taxon>
        <taxon>Polystomatidea</taxon>
        <taxon>Polystomatidae</taxon>
        <taxon>Protopolystoma</taxon>
    </lineage>
</organism>
<evidence type="ECO:0000256" key="1">
    <source>
        <dbReference type="SAM" id="MobiDB-lite"/>
    </source>
</evidence>
<gene>
    <name evidence="2" type="ORF">PXEA_LOCUS28447</name>
</gene>
<dbReference type="EMBL" id="CAAALY010248858">
    <property type="protein sequence ID" value="VEL35007.1"/>
    <property type="molecule type" value="Genomic_DNA"/>
</dbReference>
<dbReference type="AlphaFoldDB" id="A0A3S5AEJ9"/>
<evidence type="ECO:0000313" key="2">
    <source>
        <dbReference type="EMBL" id="VEL35007.1"/>
    </source>
</evidence>
<feature type="region of interest" description="Disordered" evidence="1">
    <location>
        <begin position="1"/>
        <end position="54"/>
    </location>
</feature>
<sequence length="71" mass="7758">MRPVGRLHFPFCPGAEHNRSAELRPPPPRKPGGPEGPGRQRPNRPGPLTSGLSRYRMCTTHVPIAVSPEVV</sequence>
<protein>
    <submittedName>
        <fullName evidence="2">Uncharacterized protein</fullName>
    </submittedName>
</protein>